<proteinExistence type="predicted"/>
<sequence>METSLYHDKKHQSSLILTRRINGIEVRGILNHEFTITPAFVSERSSNDTVPHNISAIEKLPLVGDGEDEKMIVTSLPNHTDIPCSATEQRRRSLRNFTVELWVIVSSEYRAAFNTCEDFLTYLGATVNAVALRFINMTNPKIQFQLNGVTTDYNDTLTKDTVCYQHREGKRRRRKVKCTCGVDAKDTLNKTRFFINSHNIDADLVYFITSKNLVSSIKDNGVTILQDVQGFAYISGVCTPSKVGVGEDKPGTYSGVTAMAHEIAHLLGSWHDGEGPRRNTTGHPGGTKCDPKDGYLMGDWAHTRNEYRLSECTKKQIQYNFRCLPTECIKLRSQPKVKNNYYSGELLDHLKYCQVLHPDEPDVSPEDRDDGYKECRIHCCWKVDYQEEGYSDMHCHAHRMLEAMDCGHNKTCRRGVCGAHNWTDIYKTWRTF</sequence>
<dbReference type="PANTHER" id="PTHR11905">
    <property type="entry name" value="ADAM A DISINTEGRIN AND METALLOPROTEASE DOMAIN"/>
    <property type="match status" value="1"/>
</dbReference>
<dbReference type="GO" id="GO:0046872">
    <property type="term" value="F:metal ion binding"/>
    <property type="evidence" value="ECO:0007669"/>
    <property type="project" value="UniProtKB-KW"/>
</dbReference>
<comment type="caution">
    <text evidence="5">Lacks conserved residue(s) required for the propagation of feature annotation.</text>
</comment>
<evidence type="ECO:0000256" key="3">
    <source>
        <dbReference type="ARBA" id="ARBA00022833"/>
    </source>
</evidence>
<dbReference type="PANTHER" id="PTHR11905:SF159">
    <property type="entry name" value="ADAM METALLOPROTEASE"/>
    <property type="match status" value="1"/>
</dbReference>
<dbReference type="SUPFAM" id="SSF55486">
    <property type="entry name" value="Metalloproteases ('zincins'), catalytic domain"/>
    <property type="match status" value="1"/>
</dbReference>
<feature type="active site" evidence="5">
    <location>
        <position position="262"/>
    </location>
</feature>
<dbReference type="InterPro" id="IPR001590">
    <property type="entry name" value="Peptidase_M12B"/>
</dbReference>
<feature type="domain" description="Peptidase M12B" evidence="6">
    <location>
        <begin position="227"/>
        <end position="333"/>
    </location>
</feature>
<dbReference type="Pfam" id="PF13688">
    <property type="entry name" value="Reprolysin_5"/>
    <property type="match status" value="1"/>
</dbReference>
<evidence type="ECO:0000256" key="5">
    <source>
        <dbReference type="PROSITE-ProRule" id="PRU00276"/>
    </source>
</evidence>
<accession>A0A224YED7</accession>
<dbReference type="GO" id="GO:0004222">
    <property type="term" value="F:metalloendopeptidase activity"/>
    <property type="evidence" value="ECO:0007669"/>
    <property type="project" value="InterPro"/>
</dbReference>
<dbReference type="Gene3D" id="3.40.390.10">
    <property type="entry name" value="Collagenase (Catalytic Domain)"/>
    <property type="match status" value="1"/>
</dbReference>
<reference evidence="7" key="1">
    <citation type="journal article" date="2017" name="Parasit. Vectors">
        <title>Sialotranscriptomics of Rhipicephalus zambeziensis reveals intricate expression profiles of secretory proteins and suggests tight temporal transcriptional regulation during blood-feeding.</title>
        <authorList>
            <person name="de Castro M.H."/>
            <person name="de Klerk D."/>
            <person name="Pienaar R."/>
            <person name="Rees D.J.G."/>
            <person name="Mans B.J."/>
        </authorList>
    </citation>
    <scope>NUCLEOTIDE SEQUENCE</scope>
    <source>
        <tissue evidence="7">Salivary glands</tissue>
    </source>
</reference>
<organism evidence="7">
    <name type="scientific">Rhipicephalus zambeziensis</name>
    <dbReference type="NCBI Taxonomy" id="60191"/>
    <lineage>
        <taxon>Eukaryota</taxon>
        <taxon>Metazoa</taxon>
        <taxon>Ecdysozoa</taxon>
        <taxon>Arthropoda</taxon>
        <taxon>Chelicerata</taxon>
        <taxon>Arachnida</taxon>
        <taxon>Acari</taxon>
        <taxon>Parasitiformes</taxon>
        <taxon>Ixodida</taxon>
        <taxon>Ixodoidea</taxon>
        <taxon>Ixodidae</taxon>
        <taxon>Rhipicephalinae</taxon>
        <taxon>Rhipicephalus</taxon>
        <taxon>Rhipicephalus</taxon>
    </lineage>
</organism>
<evidence type="ECO:0000256" key="1">
    <source>
        <dbReference type="ARBA" id="ARBA00022670"/>
    </source>
</evidence>
<dbReference type="AlphaFoldDB" id="A0A224YED7"/>
<name>A0A224YED7_9ACAR</name>
<keyword evidence="4" id="KW-0482">Metalloprotease</keyword>
<dbReference type="InterPro" id="IPR024079">
    <property type="entry name" value="MetalloPept_cat_dom_sf"/>
</dbReference>
<dbReference type="EMBL" id="GFPF01004920">
    <property type="protein sequence ID" value="MAA16066.1"/>
    <property type="molecule type" value="Transcribed_RNA"/>
</dbReference>
<evidence type="ECO:0000256" key="4">
    <source>
        <dbReference type="ARBA" id="ARBA00023049"/>
    </source>
</evidence>
<feature type="binding site" evidence="5">
    <location>
        <position position="261"/>
    </location>
    <ligand>
        <name>Zn(2+)</name>
        <dbReference type="ChEBI" id="CHEBI:29105"/>
        <note>catalytic</note>
    </ligand>
</feature>
<dbReference type="PROSITE" id="PS50215">
    <property type="entry name" value="ADAM_MEPRO"/>
    <property type="match status" value="1"/>
</dbReference>
<evidence type="ECO:0000313" key="7">
    <source>
        <dbReference type="EMBL" id="MAA16066.1"/>
    </source>
</evidence>
<keyword evidence="3 5" id="KW-0862">Zinc</keyword>
<keyword evidence="1" id="KW-0645">Protease</keyword>
<protein>
    <submittedName>
        <fullName evidence="7">Reprolysin</fullName>
    </submittedName>
</protein>
<dbReference type="GO" id="GO:0006509">
    <property type="term" value="P:membrane protein ectodomain proteolysis"/>
    <property type="evidence" value="ECO:0007669"/>
    <property type="project" value="TreeGrafter"/>
</dbReference>
<evidence type="ECO:0000256" key="2">
    <source>
        <dbReference type="ARBA" id="ARBA00022801"/>
    </source>
</evidence>
<evidence type="ECO:0000259" key="6">
    <source>
        <dbReference type="PROSITE" id="PS50215"/>
    </source>
</evidence>
<keyword evidence="2" id="KW-0378">Hydrolase</keyword>
<feature type="binding site" evidence="5">
    <location>
        <position position="265"/>
    </location>
    <ligand>
        <name>Zn(2+)</name>
        <dbReference type="ChEBI" id="CHEBI:29105"/>
        <note>catalytic</note>
    </ligand>
</feature>
<keyword evidence="5" id="KW-0479">Metal-binding</keyword>
<feature type="binding site" evidence="5">
    <location>
        <position position="271"/>
    </location>
    <ligand>
        <name>Zn(2+)</name>
        <dbReference type="ChEBI" id="CHEBI:29105"/>
        <note>catalytic</note>
    </ligand>
</feature>